<accession>A0A9E8RXX6</accession>
<gene>
    <name evidence="2" type="ORF">OE104_01220</name>
</gene>
<reference evidence="2" key="1">
    <citation type="submission" date="2022-09" db="EMBL/GenBank/DDBJ databases">
        <title>Complete Genomes of Fervidibacillus albus and Fervidibacillus halotolerans isolated from tidal flat sediments.</title>
        <authorList>
            <person name="Kwon K.K."/>
            <person name="Yang S.-H."/>
            <person name="Park M.J."/>
            <person name="Oh H.-M."/>
        </authorList>
    </citation>
    <scope>NUCLEOTIDE SEQUENCE</scope>
    <source>
        <strain evidence="2">MEBiC13591</strain>
    </source>
</reference>
<feature type="domain" description="HTH cro/C1-type" evidence="1">
    <location>
        <begin position="8"/>
        <end position="62"/>
    </location>
</feature>
<dbReference type="InterPro" id="IPR001387">
    <property type="entry name" value="Cro/C1-type_HTH"/>
</dbReference>
<protein>
    <submittedName>
        <fullName evidence="2">Helix-turn-helix domain-containing protein</fullName>
    </submittedName>
</protein>
<dbReference type="AlphaFoldDB" id="A0A9E8RXX6"/>
<dbReference type="SMART" id="SM00530">
    <property type="entry name" value="HTH_XRE"/>
    <property type="match status" value="1"/>
</dbReference>
<dbReference type="KEGG" id="faf:OE104_01220"/>
<dbReference type="Pfam" id="PF01381">
    <property type="entry name" value="HTH_3"/>
    <property type="match status" value="1"/>
</dbReference>
<keyword evidence="3" id="KW-1185">Reference proteome</keyword>
<dbReference type="Gene3D" id="1.10.260.40">
    <property type="entry name" value="lambda repressor-like DNA-binding domains"/>
    <property type="match status" value="1"/>
</dbReference>
<evidence type="ECO:0000313" key="2">
    <source>
        <dbReference type="EMBL" id="WAA10022.1"/>
    </source>
</evidence>
<evidence type="ECO:0000259" key="1">
    <source>
        <dbReference type="PROSITE" id="PS50943"/>
    </source>
</evidence>
<dbReference type="InterPro" id="IPR010982">
    <property type="entry name" value="Lambda_DNA-bd_dom_sf"/>
</dbReference>
<name>A0A9E8RXX6_9BACI</name>
<dbReference type="EMBL" id="CP106878">
    <property type="protein sequence ID" value="WAA10022.1"/>
    <property type="molecule type" value="Genomic_DNA"/>
</dbReference>
<dbReference type="SUPFAM" id="SSF47413">
    <property type="entry name" value="lambda repressor-like DNA-binding domains"/>
    <property type="match status" value="1"/>
</dbReference>
<organism evidence="2 3">
    <name type="scientific">Fervidibacillus albus</name>
    <dbReference type="NCBI Taxonomy" id="2980026"/>
    <lineage>
        <taxon>Bacteria</taxon>
        <taxon>Bacillati</taxon>
        <taxon>Bacillota</taxon>
        <taxon>Bacilli</taxon>
        <taxon>Bacillales</taxon>
        <taxon>Bacillaceae</taxon>
        <taxon>Fervidibacillus</taxon>
    </lineage>
</organism>
<dbReference type="Proteomes" id="UP001164718">
    <property type="component" value="Chromosome"/>
</dbReference>
<proteinExistence type="predicted"/>
<evidence type="ECO:0000313" key="3">
    <source>
        <dbReference type="Proteomes" id="UP001164718"/>
    </source>
</evidence>
<dbReference type="CDD" id="cd00093">
    <property type="entry name" value="HTH_XRE"/>
    <property type="match status" value="1"/>
</dbReference>
<sequence>MCTLGQKIAYYRKNRQISQEELAFRTRTGVQKIQLIENDQLIPSKQMLLKLSTVLEIPITELKVDMNVYDY</sequence>
<dbReference type="PROSITE" id="PS50943">
    <property type="entry name" value="HTH_CROC1"/>
    <property type="match status" value="1"/>
</dbReference>
<dbReference type="RefSeq" id="WP_275417804.1">
    <property type="nucleotide sequence ID" value="NZ_CP106878.1"/>
</dbReference>
<dbReference type="GO" id="GO:0003677">
    <property type="term" value="F:DNA binding"/>
    <property type="evidence" value="ECO:0007669"/>
    <property type="project" value="InterPro"/>
</dbReference>